<evidence type="ECO:0000313" key="1">
    <source>
        <dbReference type="EMBL" id="UTH13320.1"/>
    </source>
</evidence>
<dbReference type="Proteomes" id="UP001057381">
    <property type="component" value="Chromosome"/>
</dbReference>
<reference evidence="1" key="1">
    <citation type="submission" date="2021-04" db="EMBL/GenBank/DDBJ databases">
        <title>Complete Genome Sequences of Macrococcus spp. from dog and cattle.</title>
        <authorList>
            <person name="Schwendener S."/>
            <person name="Perreten V."/>
        </authorList>
    </citation>
    <scope>NUCLEOTIDE SEQUENCE</scope>
    <source>
        <strain evidence="1">Epi0143-OL</strain>
    </source>
</reference>
<dbReference type="EMBL" id="CP073809">
    <property type="protein sequence ID" value="UTH13320.1"/>
    <property type="molecule type" value="Genomic_DNA"/>
</dbReference>
<name>A0A9Q9BMM7_9STAP</name>
<sequence>MIEVRHGDMKRVEELGFKERKGVLLEYEKEIQDFRFFIKFDSKGWTLTVMRLNNAQDCLQNVFIKTYTALELLIAKYERLIELNKLESGSNDDISYK</sequence>
<gene>
    <name evidence="1" type="ORF">KFV11_08610</name>
</gene>
<proteinExistence type="predicted"/>
<protein>
    <submittedName>
        <fullName evidence="1">Uncharacterized protein</fullName>
    </submittedName>
</protein>
<dbReference type="KEGG" id="mequ:KFV11_08610"/>
<dbReference type="RefSeq" id="WP_254249737.1">
    <property type="nucleotide sequence ID" value="NZ_CP073809.1"/>
</dbReference>
<evidence type="ECO:0000313" key="2">
    <source>
        <dbReference type="Proteomes" id="UP001057381"/>
    </source>
</evidence>
<dbReference type="AlphaFoldDB" id="A0A9Q9BMM7"/>
<accession>A0A9Q9BMM7</accession>
<organism evidence="1 2">
    <name type="scientific">Macrococcus equipercicus</name>
    <dbReference type="NCBI Taxonomy" id="69967"/>
    <lineage>
        <taxon>Bacteria</taxon>
        <taxon>Bacillati</taxon>
        <taxon>Bacillota</taxon>
        <taxon>Bacilli</taxon>
        <taxon>Bacillales</taxon>
        <taxon>Staphylococcaceae</taxon>
        <taxon>Macrococcus</taxon>
    </lineage>
</organism>